<evidence type="ECO:0008006" key="4">
    <source>
        <dbReference type="Google" id="ProtNLM"/>
    </source>
</evidence>
<dbReference type="Proteomes" id="UP000319663">
    <property type="component" value="Unassembled WGS sequence"/>
</dbReference>
<protein>
    <recommendedName>
        <fullName evidence="4">AMP-activated protein kinase glycogen-binding domain-containing protein</fullName>
    </recommendedName>
</protein>
<accession>A0A507QXH2</accession>
<evidence type="ECO:0000256" key="1">
    <source>
        <dbReference type="SAM" id="MobiDB-lite"/>
    </source>
</evidence>
<feature type="compositionally biased region" description="Low complexity" evidence="1">
    <location>
        <begin position="163"/>
        <end position="197"/>
    </location>
</feature>
<dbReference type="SUPFAM" id="SSF81296">
    <property type="entry name" value="E set domains"/>
    <property type="match status" value="1"/>
</dbReference>
<name>A0A507QXH2_MONPU</name>
<feature type="region of interest" description="Disordered" evidence="1">
    <location>
        <begin position="94"/>
        <end position="202"/>
    </location>
</feature>
<keyword evidence="3" id="KW-1185">Reference proteome</keyword>
<dbReference type="PANTHER" id="PTHR40625:SF2">
    <property type="entry name" value="GTP-BINDING PROTEIN ESDC"/>
    <property type="match status" value="1"/>
</dbReference>
<dbReference type="Gene3D" id="2.60.40.10">
    <property type="entry name" value="Immunoglobulins"/>
    <property type="match status" value="1"/>
</dbReference>
<dbReference type="EMBL" id="VIFY01000062">
    <property type="protein sequence ID" value="TQB72542.1"/>
    <property type="molecule type" value="Genomic_DNA"/>
</dbReference>
<dbReference type="AlphaFoldDB" id="A0A507QXH2"/>
<dbReference type="STRING" id="5098.A0A507QXH2"/>
<evidence type="ECO:0000313" key="2">
    <source>
        <dbReference type="EMBL" id="TQB72542.1"/>
    </source>
</evidence>
<dbReference type="OrthoDB" id="5364946at2759"/>
<gene>
    <name evidence="2" type="ORF">MPDQ_006765</name>
</gene>
<dbReference type="InterPro" id="IPR014756">
    <property type="entry name" value="Ig_E-set"/>
</dbReference>
<organism evidence="2 3">
    <name type="scientific">Monascus purpureus</name>
    <name type="common">Red mold</name>
    <name type="synonym">Monascus anka</name>
    <dbReference type="NCBI Taxonomy" id="5098"/>
    <lineage>
        <taxon>Eukaryota</taxon>
        <taxon>Fungi</taxon>
        <taxon>Dikarya</taxon>
        <taxon>Ascomycota</taxon>
        <taxon>Pezizomycotina</taxon>
        <taxon>Eurotiomycetes</taxon>
        <taxon>Eurotiomycetidae</taxon>
        <taxon>Eurotiales</taxon>
        <taxon>Aspergillaceae</taxon>
        <taxon>Monascus</taxon>
    </lineage>
</organism>
<dbReference type="PANTHER" id="PTHR40625">
    <property type="entry name" value="GTP-BINDING PROTEIN ESDC-RELATED"/>
    <property type="match status" value="1"/>
</dbReference>
<comment type="caution">
    <text evidence="2">The sequence shown here is derived from an EMBL/GenBank/DDBJ whole genome shotgun (WGS) entry which is preliminary data.</text>
</comment>
<proteinExistence type="predicted"/>
<reference evidence="2 3" key="1">
    <citation type="submission" date="2019-06" db="EMBL/GenBank/DDBJ databases">
        <title>Wine fermentation using esterase from Monascus purpureus.</title>
        <authorList>
            <person name="Geng C."/>
            <person name="Zhang Y."/>
        </authorList>
    </citation>
    <scope>NUCLEOTIDE SEQUENCE [LARGE SCALE GENOMIC DNA]</scope>
    <source>
        <strain evidence="2">HQ1</strain>
    </source>
</reference>
<dbReference type="InterPro" id="IPR013783">
    <property type="entry name" value="Ig-like_fold"/>
</dbReference>
<evidence type="ECO:0000313" key="3">
    <source>
        <dbReference type="Proteomes" id="UP000319663"/>
    </source>
</evidence>
<sequence length="269" mass="29713">MAAIQLKFHLRTSPNVKTVHLVGSWDNYSREAPLSCDHSKPGAWTGKFRFQSSMLKSGGRYWYYYIMDGYHVSHDPAVPYTVEPTTGRKLNILDVPSVKSSGSSNRDRGSQRIPNRTNEVVRGRAPSPSNIQHPRPSRPCPLLRIPDSYDPPTMAELTKKYGGSRSQLSNQSSSSYSTSPSLSSGSSRSSSPSSVSSLTDPPTPTCCCERYGITHKGDRIKLDCNGSRCGYGSDCVSPSSRGGYYESESDEDYYQSRRGFGRRGLVIRT</sequence>